<dbReference type="InterPro" id="IPR036685">
    <property type="entry name" value="YehU-like_sf"/>
</dbReference>
<gene>
    <name evidence="2" type="ordered locus">M5M_04185</name>
</gene>
<dbReference type="HOGENOM" id="CLU_186759_2_0_6"/>
<organism evidence="2 3">
    <name type="scientific">Simiduia agarivorans (strain DSM 21679 / JCM 13881 / BCRC 17597 / SA1)</name>
    <dbReference type="NCBI Taxonomy" id="1117647"/>
    <lineage>
        <taxon>Bacteria</taxon>
        <taxon>Pseudomonadati</taxon>
        <taxon>Pseudomonadota</taxon>
        <taxon>Gammaproteobacteria</taxon>
        <taxon>Cellvibrionales</taxon>
        <taxon>Cellvibrionaceae</taxon>
        <taxon>Simiduia</taxon>
    </lineage>
</organism>
<dbReference type="AlphaFoldDB" id="K4KG31"/>
<protein>
    <recommendedName>
        <fullName evidence="4">YheU family protein</fullName>
    </recommendedName>
</protein>
<dbReference type="SUPFAM" id="SSF118001">
    <property type="entry name" value="YehU-like"/>
    <property type="match status" value="1"/>
</dbReference>
<name>K4KG31_SIMAS</name>
<dbReference type="KEGG" id="saga:M5M_04185"/>
<dbReference type="EMBL" id="CP003746">
    <property type="protein sequence ID" value="AFU98044.1"/>
    <property type="molecule type" value="Genomic_DNA"/>
</dbReference>
<dbReference type="Proteomes" id="UP000000466">
    <property type="component" value="Chromosome"/>
</dbReference>
<evidence type="ECO:0008006" key="4">
    <source>
        <dbReference type="Google" id="ProtNLM"/>
    </source>
</evidence>
<comment type="similarity">
    <text evidence="1">Belongs to the UPF0270 family.</text>
</comment>
<dbReference type="InterPro" id="IPR010648">
    <property type="entry name" value="UPF0270"/>
</dbReference>
<keyword evidence="3" id="KW-1185">Reference proteome</keyword>
<evidence type="ECO:0000313" key="3">
    <source>
        <dbReference type="Proteomes" id="UP000000466"/>
    </source>
</evidence>
<dbReference type="STRING" id="1117647.M5M_04185"/>
<sequence>MIIIPPEQLNQDTLDALIEEFVTRDGTDYGVEEVVLARKVEQVRDQLKQKRVLIVFDPASEQANILTLEQYQSLSDG</sequence>
<evidence type="ECO:0000313" key="2">
    <source>
        <dbReference type="EMBL" id="AFU98044.1"/>
    </source>
</evidence>
<reference evidence="2 3" key="1">
    <citation type="journal article" date="2013" name="Genome Announc.">
        <title>Complete genome sequence of Simiduia agarivorans SA1(T), a marine bacterium able to degrade a variety of polysaccharides.</title>
        <authorList>
            <person name="Lin S.Y."/>
            <person name="Shieh W.Y."/>
            <person name="Chen J.S."/>
            <person name="Tang S.L."/>
        </authorList>
    </citation>
    <scope>NUCLEOTIDE SEQUENCE [LARGE SCALE GENOMIC DNA]</scope>
    <source>
        <strain evidence="3">DSM 21679 / JCM 13881 / BCRC 17597 / SA1</strain>
    </source>
</reference>
<proteinExistence type="inferred from homology"/>
<evidence type="ECO:0000256" key="1">
    <source>
        <dbReference type="ARBA" id="ARBA00006450"/>
    </source>
</evidence>
<dbReference type="RefSeq" id="WP_015046217.1">
    <property type="nucleotide sequence ID" value="NC_018868.3"/>
</dbReference>
<dbReference type="Pfam" id="PF06794">
    <property type="entry name" value="UPF0270"/>
    <property type="match status" value="1"/>
</dbReference>
<accession>K4KG31</accession>
<dbReference type="eggNOG" id="COG3089">
    <property type="taxonomic scope" value="Bacteria"/>
</dbReference>
<dbReference type="Gene3D" id="1.10.10.610">
    <property type="entry name" value="YehU-like"/>
    <property type="match status" value="1"/>
</dbReference>